<evidence type="ECO:0000259" key="1">
    <source>
        <dbReference type="PROSITE" id="PS00028"/>
    </source>
</evidence>
<dbReference type="InterPro" id="IPR013087">
    <property type="entry name" value="Znf_C2H2_type"/>
</dbReference>
<dbReference type="GO" id="GO:0031124">
    <property type="term" value="P:mRNA 3'-end processing"/>
    <property type="evidence" value="ECO:0007669"/>
    <property type="project" value="InterPro"/>
</dbReference>
<evidence type="ECO:0000313" key="3">
    <source>
        <dbReference type="Proteomes" id="UP001457282"/>
    </source>
</evidence>
<dbReference type="GO" id="GO:0006369">
    <property type="term" value="P:termination of RNA polymerase II transcription"/>
    <property type="evidence" value="ECO:0007669"/>
    <property type="project" value="InterPro"/>
</dbReference>
<proteinExistence type="predicted"/>
<protein>
    <recommendedName>
        <fullName evidence="1">C2H2-type domain-containing protein</fullName>
    </recommendedName>
</protein>
<dbReference type="GO" id="GO:0000993">
    <property type="term" value="F:RNA polymerase II complex binding"/>
    <property type="evidence" value="ECO:0007669"/>
    <property type="project" value="InterPro"/>
</dbReference>
<gene>
    <name evidence="2" type="ORF">M0R45_000682</name>
</gene>
<dbReference type="InterPro" id="IPR045154">
    <property type="entry name" value="PCF11-like"/>
</dbReference>
<sequence length="316" mass="35228">MMQVYGNQRGPYGSIGPVKNQGPCKPWFMPPVVAHRNQVPIGPSQPQFLPLRPNFLPSAQSLVPPYSAVPLTLNSVPHRLPLQGLSPVNNAGPVISSNLSAYSDLLNSLMAQGVISLKNQSTVLQEKDCLGCEFTGLNLNLRHECVLRIGLYEGGLPSQCKTCGLRFKCQEEHRSHMDWHVKKNRMSKNRKQKPCRNFYATTSMWLCTGAEASGEFSPPSDAEKKRKSIDEEMVVPADEDQSKCALCREAFVEFYSHEKEEWMYKGAVYLDASPGSAPDMDQSQLCPIVHAKCWSEGSQRKRLRRSNLDIQGSSAM</sequence>
<keyword evidence="3" id="KW-1185">Reference proteome</keyword>
<dbReference type="GO" id="GO:0003729">
    <property type="term" value="F:mRNA binding"/>
    <property type="evidence" value="ECO:0007669"/>
    <property type="project" value="InterPro"/>
</dbReference>
<dbReference type="GO" id="GO:0005849">
    <property type="term" value="C:mRNA cleavage factor complex"/>
    <property type="evidence" value="ECO:0007669"/>
    <property type="project" value="TreeGrafter"/>
</dbReference>
<organism evidence="2 3">
    <name type="scientific">Rubus argutus</name>
    <name type="common">Southern blackberry</name>
    <dbReference type="NCBI Taxonomy" id="59490"/>
    <lineage>
        <taxon>Eukaryota</taxon>
        <taxon>Viridiplantae</taxon>
        <taxon>Streptophyta</taxon>
        <taxon>Embryophyta</taxon>
        <taxon>Tracheophyta</taxon>
        <taxon>Spermatophyta</taxon>
        <taxon>Magnoliopsida</taxon>
        <taxon>eudicotyledons</taxon>
        <taxon>Gunneridae</taxon>
        <taxon>Pentapetalae</taxon>
        <taxon>rosids</taxon>
        <taxon>fabids</taxon>
        <taxon>Rosales</taxon>
        <taxon>Rosaceae</taxon>
        <taxon>Rosoideae</taxon>
        <taxon>Rosoideae incertae sedis</taxon>
        <taxon>Rubus</taxon>
    </lineage>
</organism>
<dbReference type="InterPro" id="IPR057242">
    <property type="entry name" value="PCFS4-like"/>
</dbReference>
<dbReference type="GO" id="GO:0005737">
    <property type="term" value="C:cytoplasm"/>
    <property type="evidence" value="ECO:0007669"/>
    <property type="project" value="TreeGrafter"/>
</dbReference>
<dbReference type="Pfam" id="PF23228">
    <property type="entry name" value="zf_PCFS4"/>
    <property type="match status" value="1"/>
</dbReference>
<reference evidence="2 3" key="1">
    <citation type="journal article" date="2023" name="G3 (Bethesda)">
        <title>A chromosome-length genome assembly and annotation of blackberry (Rubus argutus, cv. 'Hillquist').</title>
        <authorList>
            <person name="Bruna T."/>
            <person name="Aryal R."/>
            <person name="Dudchenko O."/>
            <person name="Sargent D.J."/>
            <person name="Mead D."/>
            <person name="Buti M."/>
            <person name="Cavallini A."/>
            <person name="Hytonen T."/>
            <person name="Andres J."/>
            <person name="Pham M."/>
            <person name="Weisz D."/>
            <person name="Mascagni F."/>
            <person name="Usai G."/>
            <person name="Natali L."/>
            <person name="Bassil N."/>
            <person name="Fernandez G.E."/>
            <person name="Lomsadze A."/>
            <person name="Armour M."/>
            <person name="Olukolu B."/>
            <person name="Poorten T."/>
            <person name="Britton C."/>
            <person name="Davik J."/>
            <person name="Ashrafi H."/>
            <person name="Aiden E.L."/>
            <person name="Borodovsky M."/>
            <person name="Worthington M."/>
        </authorList>
    </citation>
    <scope>NUCLEOTIDE SEQUENCE [LARGE SCALE GENOMIC DNA]</scope>
    <source>
        <strain evidence="2">PI 553951</strain>
    </source>
</reference>
<dbReference type="PANTHER" id="PTHR15921">
    <property type="entry name" value="PRE-MRNA CLEAVAGE COMPLEX II"/>
    <property type="match status" value="1"/>
</dbReference>
<comment type="caution">
    <text evidence="2">The sequence shown here is derived from an EMBL/GenBank/DDBJ whole genome shotgun (WGS) entry which is preliminary data.</text>
</comment>
<dbReference type="PANTHER" id="PTHR15921:SF12">
    <property type="entry name" value="POLYADENYLATION AND CLEAVAGE FACTOR HOMOLOG 4"/>
    <property type="match status" value="1"/>
</dbReference>
<feature type="domain" description="C2H2-type" evidence="1">
    <location>
        <begin position="160"/>
        <end position="180"/>
    </location>
</feature>
<dbReference type="PROSITE" id="PS00028">
    <property type="entry name" value="ZINC_FINGER_C2H2_1"/>
    <property type="match status" value="1"/>
</dbReference>
<dbReference type="EMBL" id="JBEDUW010000197">
    <property type="protein sequence ID" value="KAK9904457.1"/>
    <property type="molecule type" value="Genomic_DNA"/>
</dbReference>
<evidence type="ECO:0000313" key="2">
    <source>
        <dbReference type="EMBL" id="KAK9904457.1"/>
    </source>
</evidence>
<dbReference type="Proteomes" id="UP001457282">
    <property type="component" value="Unassembled WGS sequence"/>
</dbReference>
<name>A0AAW1VL43_RUBAR</name>
<accession>A0AAW1VL43</accession>
<dbReference type="AlphaFoldDB" id="A0AAW1VL43"/>